<dbReference type="EMBL" id="PKSM01000236">
    <property type="protein sequence ID" value="POW01192.1"/>
    <property type="molecule type" value="Genomic_DNA"/>
</dbReference>
<sequence length="98" mass="11267">MATKRFPAVTTMCSEQINILVQLVGQPRVHPSSSRLLKSRFDYPLLVVTNHLIASIPDIDRLQDREYLKNWFMSWDTELTFATEKLIQVAALLDHDPA</sequence>
<keyword evidence="2" id="KW-1185">Reference proteome</keyword>
<organism evidence="1 2">
    <name type="scientific">Puccinia striiformis</name>
    <dbReference type="NCBI Taxonomy" id="27350"/>
    <lineage>
        <taxon>Eukaryota</taxon>
        <taxon>Fungi</taxon>
        <taxon>Dikarya</taxon>
        <taxon>Basidiomycota</taxon>
        <taxon>Pucciniomycotina</taxon>
        <taxon>Pucciniomycetes</taxon>
        <taxon>Pucciniales</taxon>
        <taxon>Pucciniaceae</taxon>
        <taxon>Puccinia</taxon>
    </lineage>
</organism>
<protein>
    <submittedName>
        <fullName evidence="1">Uncharacterized protein</fullName>
    </submittedName>
</protein>
<name>A0A2S4UV86_9BASI</name>
<proteinExistence type="predicted"/>
<evidence type="ECO:0000313" key="1">
    <source>
        <dbReference type="EMBL" id="POW01192.1"/>
    </source>
</evidence>
<dbReference type="VEuPathDB" id="FungiDB:PSHT_12660"/>
<dbReference type="Proteomes" id="UP000238274">
    <property type="component" value="Unassembled WGS sequence"/>
</dbReference>
<reference evidence="2" key="2">
    <citation type="journal article" date="2018" name="BMC Genomics">
        <title>Genomic insights into host adaptation between the wheat stripe rust pathogen (Puccinia striiformis f. sp. tritici) and the barley stripe rust pathogen (Puccinia striiformis f. sp. hordei).</title>
        <authorList>
            <person name="Xia C."/>
            <person name="Wang M."/>
            <person name="Yin C."/>
            <person name="Cornejo O.E."/>
            <person name="Hulbert S.H."/>
            <person name="Chen X."/>
        </authorList>
    </citation>
    <scope>NUCLEOTIDE SEQUENCE [LARGE SCALE GENOMIC DNA]</scope>
    <source>
        <strain evidence="2">93TX-2</strain>
    </source>
</reference>
<reference evidence="2" key="3">
    <citation type="journal article" date="2018" name="Mol. Plant Microbe Interact.">
        <title>Genome sequence resources for the wheat stripe rust pathogen (Puccinia striiformis f. sp. tritici) and the barley stripe rust pathogen (Puccinia striiformis f. sp. hordei).</title>
        <authorList>
            <person name="Xia C."/>
            <person name="Wang M."/>
            <person name="Yin C."/>
            <person name="Cornejo O.E."/>
            <person name="Hulbert S.H."/>
            <person name="Chen X."/>
        </authorList>
    </citation>
    <scope>NUCLEOTIDE SEQUENCE [LARGE SCALE GENOMIC DNA]</scope>
    <source>
        <strain evidence="2">93TX-2</strain>
    </source>
</reference>
<dbReference type="AlphaFoldDB" id="A0A2S4UV86"/>
<accession>A0A2S4UV86</accession>
<evidence type="ECO:0000313" key="2">
    <source>
        <dbReference type="Proteomes" id="UP000238274"/>
    </source>
</evidence>
<comment type="caution">
    <text evidence="1">The sequence shown here is derived from an EMBL/GenBank/DDBJ whole genome shotgun (WGS) entry which is preliminary data.</text>
</comment>
<reference evidence="1 2" key="1">
    <citation type="submission" date="2017-12" db="EMBL/GenBank/DDBJ databases">
        <title>Gene loss provides genomic basis for host adaptation in cereal stripe rust fungi.</title>
        <authorList>
            <person name="Xia C."/>
        </authorList>
    </citation>
    <scope>NUCLEOTIDE SEQUENCE [LARGE SCALE GENOMIC DNA]</scope>
    <source>
        <strain evidence="1 2">93TX-2</strain>
    </source>
</reference>
<gene>
    <name evidence="1" type="ORF">PSHT_12660</name>
</gene>
<dbReference type="VEuPathDB" id="FungiDB:PSTT_11014"/>